<sequence>MKEVQELIDNFSQDEALAYDAKKKPDYEFANQALRNMHQHTISALAGQMGLIYKTKNESDEYYEKKKNKPAYNPRHLFKISHYNHQKYGEVWIAYVSTVNPDPDIKLLSHAFFIVKEDGDLKIARIYIYSNQRGMSTTYDWEGLNGYQDLTFESLGELIEVNRILEPLDYQDSLKLYLEEK</sequence>
<name>A0ABU5ZUD7_9FLAO</name>
<proteinExistence type="predicted"/>
<gene>
    <name evidence="1" type="ORF">U6A24_08080</name>
</gene>
<comment type="caution">
    <text evidence="1">The sequence shown here is derived from an EMBL/GenBank/DDBJ whole genome shotgun (WGS) entry which is preliminary data.</text>
</comment>
<protein>
    <submittedName>
        <fullName evidence="1">Uncharacterized protein</fullName>
    </submittedName>
</protein>
<evidence type="ECO:0000313" key="1">
    <source>
        <dbReference type="EMBL" id="MEB3345411.1"/>
    </source>
</evidence>
<keyword evidence="2" id="KW-1185">Reference proteome</keyword>
<dbReference type="Proteomes" id="UP001327027">
    <property type="component" value="Unassembled WGS sequence"/>
</dbReference>
<reference evidence="1 2" key="1">
    <citation type="journal article" date="2013" name="Int. J. Syst. Evol. Microbiol.">
        <title>Aquimarina gracilis sp. nov., isolated from the gut microflora of a mussel, Mytilus coruscus, and emended description of Aquimarina spongiae.</title>
        <authorList>
            <person name="Park S.C."/>
            <person name="Choe H.N."/>
            <person name="Baik K.S."/>
            <person name="Seong C.N."/>
        </authorList>
    </citation>
    <scope>NUCLEOTIDE SEQUENCE [LARGE SCALE GENOMIC DNA]</scope>
    <source>
        <strain evidence="1 2">PSC32</strain>
    </source>
</reference>
<dbReference type="RefSeq" id="WP_324179436.1">
    <property type="nucleotide sequence ID" value="NZ_BAABAW010000007.1"/>
</dbReference>
<dbReference type="EMBL" id="JAYKLX010000003">
    <property type="protein sequence ID" value="MEB3345411.1"/>
    <property type="molecule type" value="Genomic_DNA"/>
</dbReference>
<accession>A0ABU5ZUD7</accession>
<evidence type="ECO:0000313" key="2">
    <source>
        <dbReference type="Proteomes" id="UP001327027"/>
    </source>
</evidence>
<organism evidence="1 2">
    <name type="scientific">Aquimarina gracilis</name>
    <dbReference type="NCBI Taxonomy" id="874422"/>
    <lineage>
        <taxon>Bacteria</taxon>
        <taxon>Pseudomonadati</taxon>
        <taxon>Bacteroidota</taxon>
        <taxon>Flavobacteriia</taxon>
        <taxon>Flavobacteriales</taxon>
        <taxon>Flavobacteriaceae</taxon>
        <taxon>Aquimarina</taxon>
    </lineage>
</organism>